<dbReference type="AlphaFoldDB" id="A0A139AR07"/>
<reference evidence="1 2" key="1">
    <citation type="journal article" date="2015" name="Genome Biol. Evol.">
        <title>Phylogenomic analyses indicate that early fungi evolved digesting cell walls of algal ancestors of land plants.</title>
        <authorList>
            <person name="Chang Y."/>
            <person name="Wang S."/>
            <person name="Sekimoto S."/>
            <person name="Aerts A.L."/>
            <person name="Choi C."/>
            <person name="Clum A."/>
            <person name="LaButti K.M."/>
            <person name="Lindquist E.A."/>
            <person name="Yee Ngan C."/>
            <person name="Ohm R.A."/>
            <person name="Salamov A.A."/>
            <person name="Grigoriev I.V."/>
            <person name="Spatafora J.W."/>
            <person name="Berbee M.L."/>
        </authorList>
    </citation>
    <scope>NUCLEOTIDE SEQUENCE [LARGE SCALE GENOMIC DNA]</scope>
    <source>
        <strain evidence="1 2">JEL478</strain>
    </source>
</reference>
<keyword evidence="2" id="KW-1185">Reference proteome</keyword>
<protein>
    <submittedName>
        <fullName evidence="1">Uncharacterized protein</fullName>
    </submittedName>
</protein>
<dbReference type="Proteomes" id="UP000070544">
    <property type="component" value="Unassembled WGS sequence"/>
</dbReference>
<proteinExistence type="predicted"/>
<evidence type="ECO:0000313" key="1">
    <source>
        <dbReference type="EMBL" id="KXS19166.1"/>
    </source>
</evidence>
<name>A0A139AR07_GONPJ</name>
<dbReference type="EMBL" id="KQ965739">
    <property type="protein sequence ID" value="KXS19166.1"/>
    <property type="molecule type" value="Genomic_DNA"/>
</dbReference>
<sequence>MPQGPSVYSQTRVNNRFFKYLSDFVASYPHEDNRHARMWSEVAGSVDDLVQLTREESTIDFLSSSTVKKFVHKDVLAKEEKDRREKLEDNGYYTTHPGYFQNDPSTETLPYFTALYTAYAAVKENSADVGDWATWLETINAIGTLEETRDSNVKQTIRQFRQLSANFMSNKLPPRRTRTASRSRPVNADLYIPTGFVPKSRTKSAQEDAIVIDSDTESEAGSSLNGGAAWSNDVDDFDEAPPNFDEEYKLRLDRCFGLNEQVAMRAELLIFEMKRQYTLNAIATLPSMAARIAKCNEVFRPSDVSAGLFTQEQADADNFFFPERNPRNALAVLMTEDAGPRGRQSEKVRRYSLRHPFRRSRALFISYLRQQDRLWRELGYIRRHMISNGRKTRSTYMDFLKAAQGSDSNRSEREKALVHGFGETGFGGFPNSPMARYGLYEEGVFERIAKWAAWEREGGEDDE</sequence>
<accession>A0A139AR07</accession>
<dbReference type="OrthoDB" id="10544084at2759"/>
<evidence type="ECO:0000313" key="2">
    <source>
        <dbReference type="Proteomes" id="UP000070544"/>
    </source>
</evidence>
<organism evidence="1 2">
    <name type="scientific">Gonapodya prolifera (strain JEL478)</name>
    <name type="common">Monoblepharis prolifera</name>
    <dbReference type="NCBI Taxonomy" id="1344416"/>
    <lineage>
        <taxon>Eukaryota</taxon>
        <taxon>Fungi</taxon>
        <taxon>Fungi incertae sedis</taxon>
        <taxon>Chytridiomycota</taxon>
        <taxon>Chytridiomycota incertae sedis</taxon>
        <taxon>Monoblepharidomycetes</taxon>
        <taxon>Monoblepharidales</taxon>
        <taxon>Gonapodyaceae</taxon>
        <taxon>Gonapodya</taxon>
    </lineage>
</organism>
<gene>
    <name evidence="1" type="ORF">M427DRAFT_53138</name>
</gene>